<reference evidence="2" key="1">
    <citation type="submission" date="2017-09" db="EMBL/GenBank/DDBJ databases">
        <title>Depth-based differentiation of microbial function through sediment-hosted aquifers and enrichment of novel symbionts in the deep terrestrial subsurface.</title>
        <authorList>
            <person name="Probst A.J."/>
            <person name="Ladd B."/>
            <person name="Jarett J.K."/>
            <person name="Geller-Mcgrath D.E."/>
            <person name="Sieber C.M.K."/>
            <person name="Emerson J.B."/>
            <person name="Anantharaman K."/>
            <person name="Thomas B.C."/>
            <person name="Malmstrom R."/>
            <person name="Stieglmeier M."/>
            <person name="Klingl A."/>
            <person name="Woyke T."/>
            <person name="Ryan C.M."/>
            <person name="Banfield J.F."/>
        </authorList>
    </citation>
    <scope>NUCLEOTIDE SEQUENCE [LARGE SCALE GENOMIC DNA]</scope>
</reference>
<evidence type="ECO:0000313" key="1">
    <source>
        <dbReference type="EMBL" id="PJE59873.1"/>
    </source>
</evidence>
<accession>A0A2M8KIZ2</accession>
<protein>
    <submittedName>
        <fullName evidence="1">Uncharacterized protein</fullName>
    </submittedName>
</protein>
<dbReference type="Proteomes" id="UP000231086">
    <property type="component" value="Unassembled WGS sequence"/>
</dbReference>
<evidence type="ECO:0000313" key="2">
    <source>
        <dbReference type="Proteomes" id="UP000231086"/>
    </source>
</evidence>
<organism evidence="1 2">
    <name type="scientific">Candidatus Portnoybacteria bacterium CG10_big_fil_rev_8_21_14_0_10_44_7</name>
    <dbReference type="NCBI Taxonomy" id="1974816"/>
    <lineage>
        <taxon>Bacteria</taxon>
        <taxon>Candidatus Portnoyibacteriota</taxon>
    </lineage>
</organism>
<proteinExistence type="predicted"/>
<name>A0A2M8KIZ2_9BACT</name>
<dbReference type="EMBL" id="PFEA01000026">
    <property type="protein sequence ID" value="PJE59873.1"/>
    <property type="molecule type" value="Genomic_DNA"/>
</dbReference>
<dbReference type="AlphaFoldDB" id="A0A2M8KIZ2"/>
<gene>
    <name evidence="1" type="ORF">COU85_01360</name>
</gene>
<comment type="caution">
    <text evidence="1">The sequence shown here is derived from an EMBL/GenBank/DDBJ whole genome shotgun (WGS) entry which is preliminary data.</text>
</comment>
<sequence>MGLFFIFKIKVLLIKEGKMGQTGIEVRLNLMKGLCMLHCRVPSCVPALLGEIGENGRISYRGLSSDAKPEAAVEALWDRAPEDIVHFIQANPDGVCGLIHKGGCNLSPADMAELVKISLAGGLILRVVR</sequence>